<reference evidence="2" key="2">
    <citation type="submission" date="2011-04" db="EMBL/GenBank/DDBJ databases">
        <title>The complete genome of chromosome of Treponema succinifaciens DSM 2489.</title>
        <authorList>
            <person name="Lucas S."/>
            <person name="Copeland A."/>
            <person name="Lapidus A."/>
            <person name="Bruce D."/>
            <person name="Goodwin L."/>
            <person name="Pitluck S."/>
            <person name="Peters L."/>
            <person name="Kyrpides N."/>
            <person name="Mavromatis K."/>
            <person name="Ivanova N."/>
            <person name="Ovchinnikova G."/>
            <person name="Teshima H."/>
            <person name="Detter J.C."/>
            <person name="Tapia R."/>
            <person name="Han C."/>
            <person name="Land M."/>
            <person name="Hauser L."/>
            <person name="Markowitz V."/>
            <person name="Cheng J.-F."/>
            <person name="Hugenholtz P."/>
            <person name="Woyke T."/>
            <person name="Wu D."/>
            <person name="Gronow S."/>
            <person name="Wellnitz S."/>
            <person name="Brambilla E."/>
            <person name="Klenk H.-P."/>
            <person name="Eisen J.A."/>
        </authorList>
    </citation>
    <scope>NUCLEOTIDE SEQUENCE [LARGE SCALE GENOMIC DNA]</scope>
    <source>
        <strain evidence="2">ATCC 33096 / DSM 2489 / 6091</strain>
    </source>
</reference>
<dbReference type="InterPro" id="IPR005358">
    <property type="entry name" value="Puta_zinc/iron-chelating_dom"/>
</dbReference>
<dbReference type="GeneID" id="302998611"/>
<dbReference type="PANTHER" id="PTHR35866:SF1">
    <property type="entry name" value="YKGJ FAMILY CYSTEINE CLUSTER PROTEIN"/>
    <property type="match status" value="1"/>
</dbReference>
<organism evidence="1 2">
    <name type="scientific">Treponema succinifaciens (strain ATCC 33096 / DSM 2489 / 6091)</name>
    <dbReference type="NCBI Taxonomy" id="869209"/>
    <lineage>
        <taxon>Bacteria</taxon>
        <taxon>Pseudomonadati</taxon>
        <taxon>Spirochaetota</taxon>
        <taxon>Spirochaetia</taxon>
        <taxon>Spirochaetales</taxon>
        <taxon>Treponemataceae</taxon>
        <taxon>Treponema</taxon>
    </lineage>
</organism>
<dbReference type="Proteomes" id="UP000006852">
    <property type="component" value="Chromosome"/>
</dbReference>
<evidence type="ECO:0000313" key="1">
    <source>
        <dbReference type="EMBL" id="AEB14354.1"/>
    </source>
</evidence>
<dbReference type="OrthoDB" id="9810361at2"/>
<dbReference type="HOGENOM" id="CLU_125010_1_0_12"/>
<sequence>MSYTENLKFKCAQCKNCCCLKGGVVLLSKTDLEKLCKWAELTKEQFTEVYCRKLENADRKTYLCLKDKNKTECIFWNKEKGCEAYNARPVQCRTYPFWTKIIESKSSWEAEKNFCPGINEGNEIPQEEVCVQLKLYEENKKHLIIV</sequence>
<keyword evidence="2" id="KW-1185">Reference proteome</keyword>
<dbReference type="EMBL" id="CP002631">
    <property type="protein sequence ID" value="AEB14354.1"/>
    <property type="molecule type" value="Genomic_DNA"/>
</dbReference>
<evidence type="ECO:0008006" key="3">
    <source>
        <dbReference type="Google" id="ProtNLM"/>
    </source>
</evidence>
<protein>
    <recommendedName>
        <fullName evidence="3">Flagellin N-methylase</fullName>
    </recommendedName>
</protein>
<evidence type="ECO:0000313" key="2">
    <source>
        <dbReference type="Proteomes" id="UP000006852"/>
    </source>
</evidence>
<dbReference type="Pfam" id="PF03692">
    <property type="entry name" value="CxxCxxCC"/>
    <property type="match status" value="1"/>
</dbReference>
<dbReference type="eggNOG" id="COG0727">
    <property type="taxonomic scope" value="Bacteria"/>
</dbReference>
<reference evidence="1 2" key="1">
    <citation type="journal article" date="2011" name="Stand. Genomic Sci.">
        <title>Complete genome sequence of Treponema succinifaciens type strain (6091).</title>
        <authorList>
            <person name="Han C."/>
            <person name="Gronow S."/>
            <person name="Teshima H."/>
            <person name="Lapidus A."/>
            <person name="Nolan M."/>
            <person name="Lucas S."/>
            <person name="Hammon N."/>
            <person name="Deshpande S."/>
            <person name="Cheng J.F."/>
            <person name="Zeytun A."/>
            <person name="Tapia R."/>
            <person name="Goodwin L."/>
            <person name="Pitluck S."/>
            <person name="Liolios K."/>
            <person name="Pagani I."/>
            <person name="Ivanova N."/>
            <person name="Mavromatis K."/>
            <person name="Mikhailova N."/>
            <person name="Huntemann M."/>
            <person name="Pati A."/>
            <person name="Chen A."/>
            <person name="Palaniappan K."/>
            <person name="Land M."/>
            <person name="Hauser L."/>
            <person name="Brambilla E.M."/>
            <person name="Rohde M."/>
            <person name="Goker M."/>
            <person name="Woyke T."/>
            <person name="Bristow J."/>
            <person name="Eisen J.A."/>
            <person name="Markowitz V."/>
            <person name="Hugenholtz P."/>
            <person name="Kyrpides N.C."/>
            <person name="Klenk H.P."/>
            <person name="Detter J.C."/>
        </authorList>
    </citation>
    <scope>NUCLEOTIDE SEQUENCE [LARGE SCALE GENOMIC DNA]</scope>
    <source>
        <strain evidence="2">ATCC 33096 / DSM 2489 / 6091</strain>
    </source>
</reference>
<dbReference type="STRING" id="869209.Tresu_1451"/>
<proteinExistence type="predicted"/>
<dbReference type="RefSeq" id="WP_013701636.1">
    <property type="nucleotide sequence ID" value="NC_015385.1"/>
</dbReference>
<dbReference type="AlphaFoldDB" id="F2NS53"/>
<accession>F2NS53</accession>
<name>F2NS53_TRES6</name>
<dbReference type="PANTHER" id="PTHR35866">
    <property type="entry name" value="PUTATIVE-RELATED"/>
    <property type="match status" value="1"/>
</dbReference>
<gene>
    <name evidence="1" type="ordered locus">Tresu_1451</name>
</gene>
<dbReference type="KEGG" id="tsu:Tresu_1451"/>